<evidence type="ECO:0000313" key="3">
    <source>
        <dbReference type="Proteomes" id="UP000198221"/>
    </source>
</evidence>
<sequence length="403" mass="42032">MPEKWRSTFGRLKRWPILAAAGTLVVSAAVTVVALDRGAAGPTGCATPEECHAVTAAAGAAPAPTTTAQATPVPTADAADSAGASAAARAADPTGGGRYPARFSVGAPGVGRYRQSDTQLPVPRGYRVYEPHNQASKEWDLYNCKGSVNLDRIYFRAFIYIGTDCHGTVNITNSIIAPPPGSANRAILVNANSAGRLTLNIRNTTIRPEPVGSGQQNAALTDHAINDCPTCTIRISGVDVANTGGMCLCGANVTIERSWLHDNYIAHLADPSQAHTGGVFPYGGSGPVTISNSRLEPGVNAFTGKEVPGYWKAITAVLFTQSQGGSTLRNYLVRDSFISLGAFGLYAQDGTGLRLRDNVFGPTHWGRTSGCGSDCKATYAEWSNNVVGSIDGTPSGKAVPRPS</sequence>
<proteinExistence type="predicted"/>
<dbReference type="AlphaFoldDB" id="A0A1C5JEQ4"/>
<feature type="compositionally biased region" description="Low complexity" evidence="1">
    <location>
        <begin position="65"/>
        <end position="93"/>
    </location>
</feature>
<dbReference type="InterPro" id="IPR011050">
    <property type="entry name" value="Pectin_lyase_fold/virulence"/>
</dbReference>
<evidence type="ECO:0000313" key="2">
    <source>
        <dbReference type="EMBL" id="SCG68679.1"/>
    </source>
</evidence>
<evidence type="ECO:0008006" key="4">
    <source>
        <dbReference type="Google" id="ProtNLM"/>
    </source>
</evidence>
<dbReference type="EMBL" id="LT607754">
    <property type="protein sequence ID" value="SCG68679.1"/>
    <property type="molecule type" value="Genomic_DNA"/>
</dbReference>
<dbReference type="OrthoDB" id="3282758at2"/>
<keyword evidence="3" id="KW-1185">Reference proteome</keyword>
<evidence type="ECO:0000256" key="1">
    <source>
        <dbReference type="SAM" id="MobiDB-lite"/>
    </source>
</evidence>
<gene>
    <name evidence="2" type="ORF">GA0070613_4492</name>
</gene>
<organism evidence="2 3">
    <name type="scientific">Micromonospora inositola</name>
    <dbReference type="NCBI Taxonomy" id="47865"/>
    <lineage>
        <taxon>Bacteria</taxon>
        <taxon>Bacillati</taxon>
        <taxon>Actinomycetota</taxon>
        <taxon>Actinomycetes</taxon>
        <taxon>Micromonosporales</taxon>
        <taxon>Micromonosporaceae</taxon>
        <taxon>Micromonospora</taxon>
    </lineage>
</organism>
<dbReference type="RefSeq" id="WP_157746437.1">
    <property type="nucleotide sequence ID" value="NZ_LT607754.1"/>
</dbReference>
<feature type="region of interest" description="Disordered" evidence="1">
    <location>
        <begin position="65"/>
        <end position="99"/>
    </location>
</feature>
<accession>A0A1C5JEQ4</accession>
<protein>
    <recommendedName>
        <fullName evidence="4">Right handed beta helix region</fullName>
    </recommendedName>
</protein>
<dbReference type="SUPFAM" id="SSF51126">
    <property type="entry name" value="Pectin lyase-like"/>
    <property type="match status" value="1"/>
</dbReference>
<name>A0A1C5JEQ4_9ACTN</name>
<reference evidence="3" key="1">
    <citation type="submission" date="2016-06" db="EMBL/GenBank/DDBJ databases">
        <authorList>
            <person name="Varghese N."/>
            <person name="Submissions Spin"/>
        </authorList>
    </citation>
    <scope>NUCLEOTIDE SEQUENCE [LARGE SCALE GENOMIC DNA]</scope>
    <source>
        <strain evidence="3">DSM 43819</strain>
    </source>
</reference>
<dbReference type="Proteomes" id="UP000198221">
    <property type="component" value="Chromosome I"/>
</dbReference>